<evidence type="ECO:0000313" key="2">
    <source>
        <dbReference type="EMBL" id="EAS01550.2"/>
    </source>
</evidence>
<dbReference type="HOGENOM" id="CLU_1716916_0_0_1"/>
<sequence>MIINSEDGKERKIHQLYKESAKTLFKYLYAIFILFIIYAIMALVSSSILKNQYNFNNDLQLMIIILVSASFFFKILSFYLLTKKSLTNIIFFSLYLILLPTHIAPIVQLISFIYGSFHKYCGYLFRYQGRYPTSLIIFNLENYYPSCDEMESNGSLLNQLKYNSLKVIINGCRTYQAKDSCYQFDTLQIDNWNNMFVVQIVSFSIAVIWIFSTSVLLLLLKAKHIQATQKYDLEIKNNLLNQSNQNQVFSNQLENQQISYSYSNYQIHTIPATNTQNPLQVPLQTQDYTIGVPINS</sequence>
<evidence type="ECO:0000256" key="1">
    <source>
        <dbReference type="SAM" id="Phobius"/>
    </source>
</evidence>
<feature type="transmembrane region" description="Helical" evidence="1">
    <location>
        <begin position="196"/>
        <end position="220"/>
    </location>
</feature>
<accession>Q23YB4</accession>
<feature type="transmembrane region" description="Helical" evidence="1">
    <location>
        <begin position="61"/>
        <end position="82"/>
    </location>
</feature>
<feature type="transmembrane region" description="Helical" evidence="1">
    <location>
        <begin position="89"/>
        <end position="114"/>
    </location>
</feature>
<organism evidence="2 3">
    <name type="scientific">Tetrahymena thermophila (strain SB210)</name>
    <dbReference type="NCBI Taxonomy" id="312017"/>
    <lineage>
        <taxon>Eukaryota</taxon>
        <taxon>Sar</taxon>
        <taxon>Alveolata</taxon>
        <taxon>Ciliophora</taxon>
        <taxon>Intramacronucleata</taxon>
        <taxon>Oligohymenophorea</taxon>
        <taxon>Hymenostomatida</taxon>
        <taxon>Tetrahymenina</taxon>
        <taxon>Tetrahymenidae</taxon>
        <taxon>Tetrahymena</taxon>
    </lineage>
</organism>
<dbReference type="RefSeq" id="XP_001021795.2">
    <property type="nucleotide sequence ID" value="XM_001021795.2"/>
</dbReference>
<proteinExistence type="predicted"/>
<keyword evidence="1" id="KW-1133">Transmembrane helix</keyword>
<dbReference type="InParanoid" id="Q23YB4"/>
<reference evidence="3" key="1">
    <citation type="journal article" date="2006" name="PLoS Biol.">
        <title>Macronuclear genome sequence of the ciliate Tetrahymena thermophila, a model eukaryote.</title>
        <authorList>
            <person name="Eisen J.A."/>
            <person name="Coyne R.S."/>
            <person name="Wu M."/>
            <person name="Wu D."/>
            <person name="Thiagarajan M."/>
            <person name="Wortman J.R."/>
            <person name="Badger J.H."/>
            <person name="Ren Q."/>
            <person name="Amedeo P."/>
            <person name="Jones K.M."/>
            <person name="Tallon L.J."/>
            <person name="Delcher A.L."/>
            <person name="Salzberg S.L."/>
            <person name="Silva J.C."/>
            <person name="Haas B.J."/>
            <person name="Majoros W.H."/>
            <person name="Farzad M."/>
            <person name="Carlton J.M."/>
            <person name="Smith R.K. Jr."/>
            <person name="Garg J."/>
            <person name="Pearlman R.E."/>
            <person name="Karrer K.M."/>
            <person name="Sun L."/>
            <person name="Manning G."/>
            <person name="Elde N.C."/>
            <person name="Turkewitz A.P."/>
            <person name="Asai D.J."/>
            <person name="Wilkes D.E."/>
            <person name="Wang Y."/>
            <person name="Cai H."/>
            <person name="Collins K."/>
            <person name="Stewart B.A."/>
            <person name="Lee S.R."/>
            <person name="Wilamowska K."/>
            <person name="Weinberg Z."/>
            <person name="Ruzzo W.L."/>
            <person name="Wloga D."/>
            <person name="Gaertig J."/>
            <person name="Frankel J."/>
            <person name="Tsao C.-C."/>
            <person name="Gorovsky M.A."/>
            <person name="Keeling P.J."/>
            <person name="Waller R.F."/>
            <person name="Patron N.J."/>
            <person name="Cherry J.M."/>
            <person name="Stover N.A."/>
            <person name="Krieger C.J."/>
            <person name="del Toro C."/>
            <person name="Ryder H.F."/>
            <person name="Williamson S.C."/>
            <person name="Barbeau R.A."/>
            <person name="Hamilton E.P."/>
            <person name="Orias E."/>
        </authorList>
    </citation>
    <scope>NUCLEOTIDE SEQUENCE [LARGE SCALE GENOMIC DNA]</scope>
    <source>
        <strain evidence="3">SB210</strain>
    </source>
</reference>
<dbReference type="AlphaFoldDB" id="Q23YB4"/>
<dbReference type="Proteomes" id="UP000009168">
    <property type="component" value="Unassembled WGS sequence"/>
</dbReference>
<keyword evidence="1" id="KW-0472">Membrane</keyword>
<gene>
    <name evidence="2" type="ORF">TTHERM_00899490</name>
</gene>
<dbReference type="KEGG" id="tet:TTHERM_00899490"/>
<dbReference type="GeneID" id="7846186"/>
<evidence type="ECO:0000313" key="3">
    <source>
        <dbReference type="Proteomes" id="UP000009168"/>
    </source>
</evidence>
<dbReference type="EMBL" id="GG662601">
    <property type="protein sequence ID" value="EAS01550.2"/>
    <property type="molecule type" value="Genomic_DNA"/>
</dbReference>
<keyword evidence="3" id="KW-1185">Reference proteome</keyword>
<name>Q23YB4_TETTS</name>
<keyword evidence="1 2" id="KW-0812">Transmembrane</keyword>
<protein>
    <submittedName>
        <fullName evidence="2">Transmembrane protein, putative</fullName>
    </submittedName>
</protein>
<feature type="transmembrane region" description="Helical" evidence="1">
    <location>
        <begin position="27"/>
        <end position="49"/>
    </location>
</feature>